<dbReference type="GO" id="GO:0006606">
    <property type="term" value="P:protein import into nucleus"/>
    <property type="evidence" value="ECO:0007669"/>
    <property type="project" value="UniProtKB-ARBA"/>
</dbReference>
<dbReference type="GO" id="GO:0044614">
    <property type="term" value="C:nuclear pore cytoplasmic filaments"/>
    <property type="evidence" value="ECO:0007669"/>
    <property type="project" value="TreeGrafter"/>
</dbReference>
<feature type="compositionally biased region" description="Basic and acidic residues" evidence="13">
    <location>
        <begin position="598"/>
        <end position="610"/>
    </location>
</feature>
<keyword evidence="6" id="KW-0677">Repeat</keyword>
<dbReference type="InterPro" id="IPR007230">
    <property type="entry name" value="Nup98_auto-Pept-S59_dom"/>
</dbReference>
<dbReference type="InterPro" id="IPR036903">
    <property type="entry name" value="Nup98_auto-Pept-S59_dom_sf"/>
</dbReference>
<feature type="domain" description="Peptidase S59" evidence="14">
    <location>
        <begin position="436"/>
        <end position="583"/>
    </location>
</feature>
<dbReference type="GO" id="GO:0031965">
    <property type="term" value="C:nuclear membrane"/>
    <property type="evidence" value="ECO:0007669"/>
    <property type="project" value="UniProtKB-SubCell"/>
</dbReference>
<feature type="region of interest" description="Disordered" evidence="13">
    <location>
        <begin position="598"/>
        <end position="617"/>
    </location>
</feature>
<evidence type="ECO:0000313" key="15">
    <source>
        <dbReference type="EMBL" id="SCU88397.1"/>
    </source>
</evidence>
<dbReference type="PROSITE" id="PS51434">
    <property type="entry name" value="NUP_C"/>
    <property type="match status" value="1"/>
</dbReference>
<evidence type="ECO:0000256" key="3">
    <source>
        <dbReference type="ARBA" id="ARBA00004620"/>
    </source>
</evidence>
<feature type="compositionally biased region" description="Polar residues" evidence="13">
    <location>
        <begin position="312"/>
        <end position="326"/>
    </location>
</feature>
<keyword evidence="8" id="KW-0509">mRNA transport</keyword>
<gene>
    <name evidence="15" type="ORF">LAMI_0D09956G</name>
</gene>
<keyword evidence="10" id="KW-0811">Translocation</keyword>
<evidence type="ECO:0000256" key="9">
    <source>
        <dbReference type="ARBA" id="ARBA00022927"/>
    </source>
</evidence>
<feature type="region of interest" description="Disordered" evidence="13">
    <location>
        <begin position="182"/>
        <end position="203"/>
    </location>
</feature>
<evidence type="ECO:0000256" key="13">
    <source>
        <dbReference type="SAM" id="MobiDB-lite"/>
    </source>
</evidence>
<evidence type="ECO:0000256" key="4">
    <source>
        <dbReference type="ARBA" id="ARBA00008926"/>
    </source>
</evidence>
<dbReference type="Gene3D" id="3.30.1610.10">
    <property type="entry name" value="Peptidase S59, nucleoporin"/>
    <property type="match status" value="1"/>
</dbReference>
<protein>
    <submittedName>
        <fullName evidence="15">LAMI_0D09956g1_1</fullName>
    </submittedName>
</protein>
<keyword evidence="9" id="KW-0653">Protein transport</keyword>
<feature type="compositionally biased region" description="Basic and acidic residues" evidence="13">
    <location>
        <begin position="268"/>
        <end position="280"/>
    </location>
</feature>
<comment type="subcellular location">
    <subcellularLocation>
        <location evidence="1">Nucleus membrane</location>
        <topology evidence="1">Peripheral membrane protein</topology>
        <orientation evidence="1">Cytoplasmic side</orientation>
    </subcellularLocation>
    <subcellularLocation>
        <location evidence="3">Nucleus membrane</location>
        <topology evidence="3">Peripheral membrane protein</topology>
        <orientation evidence="3">Nucleoplasmic side</orientation>
    </subcellularLocation>
    <subcellularLocation>
        <location evidence="2">Nucleus</location>
        <location evidence="2">Nuclear pore complex</location>
    </subcellularLocation>
</comment>
<keyword evidence="7" id="KW-0068">Autocatalytic cleavage</keyword>
<keyword evidence="5" id="KW-0813">Transport</keyword>
<dbReference type="Pfam" id="PF12110">
    <property type="entry name" value="Nup96"/>
    <property type="match status" value="1"/>
</dbReference>
<keyword evidence="12" id="KW-0539">Nucleus</keyword>
<dbReference type="OrthoDB" id="3797628at2759"/>
<dbReference type="InterPro" id="IPR037665">
    <property type="entry name" value="Nucleoporin_S59-like"/>
</dbReference>
<dbReference type="GO" id="GO:0044613">
    <property type="term" value="C:nuclear pore central transport channel"/>
    <property type="evidence" value="ECO:0007669"/>
    <property type="project" value="UniProtKB-ARBA"/>
</dbReference>
<accession>A0A1G4JDZ6</accession>
<dbReference type="PANTHER" id="PTHR23198">
    <property type="entry name" value="NUCLEOPORIN"/>
    <property type="match status" value="1"/>
</dbReference>
<feature type="region of interest" description="Disordered" evidence="13">
    <location>
        <begin position="265"/>
        <end position="290"/>
    </location>
</feature>
<dbReference type="GO" id="GO:0003723">
    <property type="term" value="F:RNA binding"/>
    <property type="evidence" value="ECO:0007669"/>
    <property type="project" value="TreeGrafter"/>
</dbReference>
<evidence type="ECO:0000259" key="14">
    <source>
        <dbReference type="PROSITE" id="PS51434"/>
    </source>
</evidence>
<dbReference type="GO" id="GO:0006406">
    <property type="term" value="P:mRNA export from nucleus"/>
    <property type="evidence" value="ECO:0007669"/>
    <property type="project" value="UniProtKB-ARBA"/>
</dbReference>
<keyword evidence="11" id="KW-0906">Nuclear pore complex</keyword>
<dbReference type="FunFam" id="3.30.1610.10:FF:000003">
    <property type="entry name" value="Nucleoporin SONB, putative"/>
    <property type="match status" value="1"/>
</dbReference>
<reference evidence="15 16" key="1">
    <citation type="submission" date="2016-03" db="EMBL/GenBank/DDBJ databases">
        <authorList>
            <person name="Devillers H."/>
        </authorList>
    </citation>
    <scope>NUCLEOTIDE SEQUENCE [LARGE SCALE GENOMIC DNA]</scope>
    <source>
        <strain evidence="15">CBS 11717</strain>
    </source>
</reference>
<dbReference type="GO" id="GO:0034398">
    <property type="term" value="P:telomere tethering at nuclear periphery"/>
    <property type="evidence" value="ECO:0007669"/>
    <property type="project" value="TreeGrafter"/>
</dbReference>
<feature type="compositionally biased region" description="Polar residues" evidence="13">
    <location>
        <begin position="183"/>
        <end position="203"/>
    </location>
</feature>
<evidence type="ECO:0000256" key="2">
    <source>
        <dbReference type="ARBA" id="ARBA00004567"/>
    </source>
</evidence>
<evidence type="ECO:0000256" key="8">
    <source>
        <dbReference type="ARBA" id="ARBA00022816"/>
    </source>
</evidence>
<dbReference type="InterPro" id="IPR021967">
    <property type="entry name" value="Nup98_C"/>
</dbReference>
<dbReference type="PANTHER" id="PTHR23198:SF6">
    <property type="entry name" value="NUCLEAR PORE COMPLEX PROTEIN NUP98-NUP96"/>
    <property type="match status" value="1"/>
</dbReference>
<evidence type="ECO:0000256" key="6">
    <source>
        <dbReference type="ARBA" id="ARBA00022737"/>
    </source>
</evidence>
<evidence type="ECO:0000313" key="16">
    <source>
        <dbReference type="Proteomes" id="UP000191024"/>
    </source>
</evidence>
<organism evidence="15 16">
    <name type="scientific">Lachancea mirantina</name>
    <dbReference type="NCBI Taxonomy" id="1230905"/>
    <lineage>
        <taxon>Eukaryota</taxon>
        <taxon>Fungi</taxon>
        <taxon>Dikarya</taxon>
        <taxon>Ascomycota</taxon>
        <taxon>Saccharomycotina</taxon>
        <taxon>Saccharomycetes</taxon>
        <taxon>Saccharomycetales</taxon>
        <taxon>Saccharomycetaceae</taxon>
        <taxon>Lachancea</taxon>
    </lineage>
</organism>
<name>A0A1G4JDZ6_9SACH</name>
<proteinExistence type="inferred from homology"/>
<evidence type="ECO:0000256" key="11">
    <source>
        <dbReference type="ARBA" id="ARBA00023132"/>
    </source>
</evidence>
<dbReference type="GO" id="GO:0017056">
    <property type="term" value="F:structural constituent of nuclear pore"/>
    <property type="evidence" value="ECO:0007669"/>
    <property type="project" value="InterPro"/>
</dbReference>
<evidence type="ECO:0000256" key="12">
    <source>
        <dbReference type="ARBA" id="ARBA00023242"/>
    </source>
</evidence>
<evidence type="ECO:0000256" key="1">
    <source>
        <dbReference type="ARBA" id="ARBA00004335"/>
    </source>
</evidence>
<dbReference type="Proteomes" id="UP000191024">
    <property type="component" value="Chromosome D"/>
</dbReference>
<dbReference type="SUPFAM" id="SSF82215">
    <property type="entry name" value="C-terminal autoproteolytic domain of nucleoporin nup98"/>
    <property type="match status" value="1"/>
</dbReference>
<feature type="compositionally biased region" description="Polar residues" evidence="13">
    <location>
        <begin position="1"/>
        <end position="16"/>
    </location>
</feature>
<dbReference type="Gene3D" id="1.25.40.690">
    <property type="match status" value="1"/>
</dbReference>
<sequence length="1308" mass="143569">MFSSNNGPSSLFGSGVTTSTPTSTPAQTNNGFLPGHKQATSGLFGAASKSFSTPTPPENLFGKNTSGNITANSDLNKSRGNVNGGFGMFGQPSTTTPLPLGSAATEKKQNTSLFPQSANSNTNNGGTSLFGVNNRISNNVSLPTMSTGSLFGNQNNDAIAPKPQGSLFGSQQMSGQAGGLFGASSSNQSAGSTKSTWSFNSGSNPSNVNTGLFGNTSLNGSSLSGTLQPQNGQNYGLSGDPYGLRVGSMPVNVTSMPESITAVLSKKGSKENSSLRDGKRSFSHPVAPNAIRSSSSSLISKLNSRMSSVQTSENVQGLFSPSSRNSGIADDVTRTSNNSSKRISGLTPMNIHEVKPLMKKVDLSDLRRLKIDSGRSAAKKMKLLKGISNTTKFQSLEEESDKKRKKEARSADCSSEIIIKSDSFNENAEEHSSSSCEQYWCSPSIDELVQLPVKQLCAVSNFVVGRKGFGSISFERDVDLSNFTTGLKESLFGKVIVFHKNKTVEVYPEEFKKPSLGYGLNVPATISLEKVFPVDKHTKLPIKNNSKPTDVAAFVRKLKKLKGMDFVTYNPFDGTWIFRVQHFSVWGIIDEEDVRIGSEDEAERQVEPKRAKSSRQAQDVFMTNSVGLDDASLRPGSFRGNNAVLRFNPNPSSLASDDLRNVNEELDSLIDEKAYEPLALSQHDFDNLVATPRLATSRNWLEQLKLCDLAERSIFRSAEMSKSKHMPFPEFEKSFRQYKDICRKMKMKGTGNFCSFSQQSTLLMKDSSAPEGFKVASLKSAFHSLQKTIHGIFGPCLTSSSIDVRESNGYPIISNLPLSFVEIASAFSATEDELRIWKLASILFDDTVLPMDGPRESAVGIIRRKMKYDNLCCWLVDSIKASVSVKLNETDSSNERVFLYLLIGDLISASKLAIESNNPHLAAVISLLRSNDPTVSHLAALQLNHWKTKNQNIDIGVKKTYQLLADPSKCQGDDCIKGLTWLEQFAIEVLYGNIDEKSLEELVRTSLKAVNLGNESSTEMTFNILSLYASQNNTDSFIRNVVFSKHQQDLHFPWLLLHILSAKGICNLPMDLADRLTLSYVEQLKVNNLQEEALYTTLFLRDDQLAKQQIDLLVTVLVSVQTHNEIYDLFEKLKIPSELVSLSIATYCRYQGNYVQEAEELLKGGLAKVAEDRILHDIAPKLILHETKTSGNLAVLAKLIDLFPANALENWEKGLGIYKNYLELALSPNKRPKFETLKSLLDGLPLLYSRQRKGDKGEVCCGLMAGVVCSAIMRNWAEVLKESTIKEKLLALPLGEPERMYLIKSLLT</sequence>
<dbReference type="GO" id="GO:0000973">
    <property type="term" value="P:post-transcriptional tethering of RNA polymerase II gene DNA at nuclear periphery"/>
    <property type="evidence" value="ECO:0007669"/>
    <property type="project" value="TreeGrafter"/>
</dbReference>
<dbReference type="Pfam" id="PF04096">
    <property type="entry name" value="Nucleoporin2"/>
    <property type="match status" value="1"/>
</dbReference>
<keyword evidence="16" id="KW-1185">Reference proteome</keyword>
<dbReference type="EMBL" id="LT598463">
    <property type="protein sequence ID" value="SCU88397.1"/>
    <property type="molecule type" value="Genomic_DNA"/>
</dbReference>
<comment type="similarity">
    <text evidence="4">Belongs to the nucleoporin GLFG family.</text>
</comment>
<feature type="compositionally biased region" description="Polar residues" evidence="13">
    <location>
        <begin position="62"/>
        <end position="81"/>
    </location>
</feature>
<feature type="region of interest" description="Disordered" evidence="13">
    <location>
        <begin position="312"/>
        <end position="344"/>
    </location>
</feature>
<evidence type="ECO:0000256" key="7">
    <source>
        <dbReference type="ARBA" id="ARBA00022813"/>
    </source>
</evidence>
<dbReference type="STRING" id="1230905.A0A1G4JDZ6"/>
<evidence type="ECO:0000256" key="5">
    <source>
        <dbReference type="ARBA" id="ARBA00022448"/>
    </source>
</evidence>
<dbReference type="GO" id="GO:0008139">
    <property type="term" value="F:nuclear localization sequence binding"/>
    <property type="evidence" value="ECO:0007669"/>
    <property type="project" value="TreeGrafter"/>
</dbReference>
<feature type="region of interest" description="Disordered" evidence="13">
    <location>
        <begin position="1"/>
        <end position="108"/>
    </location>
</feature>
<evidence type="ECO:0000256" key="10">
    <source>
        <dbReference type="ARBA" id="ARBA00023010"/>
    </source>
</evidence>